<evidence type="ECO:0000313" key="2">
    <source>
        <dbReference type="EMBL" id="KAL2331409.1"/>
    </source>
</evidence>
<organism evidence="2 3">
    <name type="scientific">Flemingia macrophylla</name>
    <dbReference type="NCBI Taxonomy" id="520843"/>
    <lineage>
        <taxon>Eukaryota</taxon>
        <taxon>Viridiplantae</taxon>
        <taxon>Streptophyta</taxon>
        <taxon>Embryophyta</taxon>
        <taxon>Tracheophyta</taxon>
        <taxon>Spermatophyta</taxon>
        <taxon>Magnoliopsida</taxon>
        <taxon>eudicotyledons</taxon>
        <taxon>Gunneridae</taxon>
        <taxon>Pentapetalae</taxon>
        <taxon>rosids</taxon>
        <taxon>fabids</taxon>
        <taxon>Fabales</taxon>
        <taxon>Fabaceae</taxon>
        <taxon>Papilionoideae</taxon>
        <taxon>50 kb inversion clade</taxon>
        <taxon>NPAAA clade</taxon>
        <taxon>indigoferoid/millettioid clade</taxon>
        <taxon>Phaseoleae</taxon>
        <taxon>Flemingia</taxon>
    </lineage>
</organism>
<evidence type="ECO:0000256" key="1">
    <source>
        <dbReference type="SAM" id="MobiDB-lite"/>
    </source>
</evidence>
<feature type="region of interest" description="Disordered" evidence="1">
    <location>
        <begin position="85"/>
        <end position="116"/>
    </location>
</feature>
<proteinExistence type="predicted"/>
<name>A0ABD1M6J5_9FABA</name>
<accession>A0ABD1M6J5</accession>
<keyword evidence="3" id="KW-1185">Reference proteome</keyword>
<dbReference type="Proteomes" id="UP001603857">
    <property type="component" value="Unassembled WGS sequence"/>
</dbReference>
<comment type="caution">
    <text evidence="2">The sequence shown here is derived from an EMBL/GenBank/DDBJ whole genome shotgun (WGS) entry which is preliminary data.</text>
</comment>
<dbReference type="EMBL" id="JBGMDY010000006">
    <property type="protein sequence ID" value="KAL2331409.1"/>
    <property type="molecule type" value="Genomic_DNA"/>
</dbReference>
<dbReference type="AlphaFoldDB" id="A0ABD1M6J5"/>
<reference evidence="2 3" key="1">
    <citation type="submission" date="2024-08" db="EMBL/GenBank/DDBJ databases">
        <title>Insights into the chromosomal genome structure of Flemingia macrophylla.</title>
        <authorList>
            <person name="Ding Y."/>
            <person name="Zhao Y."/>
            <person name="Bi W."/>
            <person name="Wu M."/>
            <person name="Zhao G."/>
            <person name="Gong Y."/>
            <person name="Li W."/>
            <person name="Zhang P."/>
        </authorList>
    </citation>
    <scope>NUCLEOTIDE SEQUENCE [LARGE SCALE GENOMIC DNA]</scope>
    <source>
        <strain evidence="2">DYQJB</strain>
        <tissue evidence="2">Leaf</tissue>
    </source>
</reference>
<gene>
    <name evidence="2" type="ORF">Fmac_018990</name>
</gene>
<protein>
    <submittedName>
        <fullName evidence="2">Uncharacterized protein</fullName>
    </submittedName>
</protein>
<feature type="compositionally biased region" description="Basic and acidic residues" evidence="1">
    <location>
        <begin position="100"/>
        <end position="110"/>
    </location>
</feature>
<evidence type="ECO:0000313" key="3">
    <source>
        <dbReference type="Proteomes" id="UP001603857"/>
    </source>
</evidence>
<sequence length="116" mass="13484">MGSLSTHNTPFCTKMKPVFTWCSRNRKGLKFKLKEQNKEKGRQEQYPENLISTNFHQTTTQDIRLKIKSHVNRFLAHQRGKAVNAREEERVGQMNGGTVGERHGTEEWTRIHSNCS</sequence>